<comment type="caution">
    <text evidence="2">The sequence shown here is derived from an EMBL/GenBank/DDBJ whole genome shotgun (WGS) entry which is preliminary data.</text>
</comment>
<reference evidence="2 3" key="1">
    <citation type="submission" date="2023-03" db="EMBL/GenBank/DDBJ databases">
        <title>Bacillus Genome Sequencing.</title>
        <authorList>
            <person name="Dunlap C."/>
        </authorList>
    </citation>
    <scope>NUCLEOTIDE SEQUENCE [LARGE SCALE GENOMIC DNA]</scope>
    <source>
        <strain evidence="2 3">B-41290</strain>
    </source>
</reference>
<evidence type="ECO:0000313" key="2">
    <source>
        <dbReference type="EMBL" id="MEC0272931.1"/>
    </source>
</evidence>
<dbReference type="AlphaFoldDB" id="A0AAW9N7R5"/>
<accession>A0AAW9N7R5</accession>
<sequence>MEKQITLLYLVIFGVAMGVSRIFLLHTCSQIGVGIVTLHIIEVL</sequence>
<keyword evidence="1" id="KW-0812">Transmembrane</keyword>
<evidence type="ECO:0000256" key="1">
    <source>
        <dbReference type="SAM" id="Phobius"/>
    </source>
</evidence>
<keyword evidence="1" id="KW-0472">Membrane</keyword>
<protein>
    <submittedName>
        <fullName evidence="2">Uncharacterized protein</fullName>
    </submittedName>
</protein>
<name>A0AAW9N7R5_9BACI</name>
<evidence type="ECO:0000313" key="3">
    <source>
        <dbReference type="Proteomes" id="UP001307168"/>
    </source>
</evidence>
<dbReference type="EMBL" id="JARNBH010000007">
    <property type="protein sequence ID" value="MEC0272931.1"/>
    <property type="molecule type" value="Genomic_DNA"/>
</dbReference>
<keyword evidence="1" id="KW-1133">Transmembrane helix</keyword>
<organism evidence="2 3">
    <name type="scientific">Peribacillus castrilensis</name>
    <dbReference type="NCBI Taxonomy" id="2897690"/>
    <lineage>
        <taxon>Bacteria</taxon>
        <taxon>Bacillati</taxon>
        <taxon>Bacillota</taxon>
        <taxon>Bacilli</taxon>
        <taxon>Bacillales</taxon>
        <taxon>Bacillaceae</taxon>
        <taxon>Peribacillus</taxon>
    </lineage>
</organism>
<dbReference type="Proteomes" id="UP001307168">
    <property type="component" value="Unassembled WGS sequence"/>
</dbReference>
<proteinExistence type="predicted"/>
<feature type="transmembrane region" description="Helical" evidence="1">
    <location>
        <begin position="7"/>
        <end position="25"/>
    </location>
</feature>
<gene>
    <name evidence="2" type="ORF">P4706_07570</name>
</gene>
<dbReference type="RefSeq" id="WP_268571710.1">
    <property type="nucleotide sequence ID" value="NZ_JARNBH010000007.1"/>
</dbReference>
<keyword evidence="3" id="KW-1185">Reference proteome</keyword>